<evidence type="ECO:0000313" key="9">
    <source>
        <dbReference type="EMBL" id="RKL64894.1"/>
    </source>
</evidence>
<comment type="subcellular location">
    <subcellularLocation>
        <location evidence="1 7">Cell membrane</location>
        <topology evidence="1 7">Multi-pass membrane protein</topology>
    </subcellularLocation>
</comment>
<feature type="transmembrane region" description="Helical" evidence="7">
    <location>
        <begin position="252"/>
        <end position="273"/>
    </location>
</feature>
<keyword evidence="2 7" id="KW-0813">Transport</keyword>
<dbReference type="SUPFAM" id="SSF161098">
    <property type="entry name" value="MetI-like"/>
    <property type="match status" value="1"/>
</dbReference>
<evidence type="ECO:0000256" key="6">
    <source>
        <dbReference type="ARBA" id="ARBA00023136"/>
    </source>
</evidence>
<dbReference type="InterPro" id="IPR000515">
    <property type="entry name" value="MetI-like"/>
</dbReference>
<dbReference type="Pfam" id="PF00528">
    <property type="entry name" value="BPD_transp_1"/>
    <property type="match status" value="1"/>
</dbReference>
<feature type="transmembrane region" description="Helical" evidence="7">
    <location>
        <begin position="108"/>
        <end position="127"/>
    </location>
</feature>
<dbReference type="PANTHER" id="PTHR43744">
    <property type="entry name" value="ABC TRANSPORTER PERMEASE PROTEIN MG189-RELATED-RELATED"/>
    <property type="match status" value="1"/>
</dbReference>
<feature type="transmembrane region" description="Helical" evidence="7">
    <location>
        <begin position="73"/>
        <end position="96"/>
    </location>
</feature>
<reference evidence="9 10" key="1">
    <citation type="submission" date="2017-10" db="EMBL/GenBank/DDBJ databases">
        <title>Bacillus sp. nov., a halophilic bacterium isolated from a Keqin Lake.</title>
        <authorList>
            <person name="Wang H."/>
        </authorList>
    </citation>
    <scope>NUCLEOTIDE SEQUENCE [LARGE SCALE GENOMIC DNA]</scope>
    <source>
        <strain evidence="9 10">KCTC 13187</strain>
    </source>
</reference>
<dbReference type="EMBL" id="PDOE01000030">
    <property type="protein sequence ID" value="RKL64894.1"/>
    <property type="molecule type" value="Genomic_DNA"/>
</dbReference>
<keyword evidence="3" id="KW-1003">Cell membrane</keyword>
<dbReference type="InterPro" id="IPR035906">
    <property type="entry name" value="MetI-like_sf"/>
</dbReference>
<evidence type="ECO:0000259" key="8">
    <source>
        <dbReference type="PROSITE" id="PS50928"/>
    </source>
</evidence>
<name>A0A3A9JVE6_9BACI</name>
<keyword evidence="4 7" id="KW-0812">Transmembrane</keyword>
<evidence type="ECO:0000256" key="4">
    <source>
        <dbReference type="ARBA" id="ARBA00022692"/>
    </source>
</evidence>
<protein>
    <submittedName>
        <fullName evidence="9">ABC transporter permease</fullName>
    </submittedName>
</protein>
<keyword evidence="6 7" id="KW-0472">Membrane</keyword>
<comment type="similarity">
    <text evidence="7">Belongs to the binding-protein-dependent transport system permease family.</text>
</comment>
<dbReference type="Proteomes" id="UP000281498">
    <property type="component" value="Unassembled WGS sequence"/>
</dbReference>
<evidence type="ECO:0000256" key="2">
    <source>
        <dbReference type="ARBA" id="ARBA00022448"/>
    </source>
</evidence>
<evidence type="ECO:0000313" key="10">
    <source>
        <dbReference type="Proteomes" id="UP000281498"/>
    </source>
</evidence>
<accession>A0A3A9JVE6</accession>
<keyword evidence="5 7" id="KW-1133">Transmembrane helix</keyword>
<dbReference type="OrthoDB" id="9810086at2"/>
<dbReference type="CDD" id="cd06261">
    <property type="entry name" value="TM_PBP2"/>
    <property type="match status" value="1"/>
</dbReference>
<dbReference type="PANTHER" id="PTHR43744:SF9">
    <property type="entry name" value="POLYGALACTURONAN_RHAMNOGALACTURONAN TRANSPORT SYSTEM PERMEASE PROTEIN YTCP"/>
    <property type="match status" value="1"/>
</dbReference>
<dbReference type="Gene3D" id="1.10.3720.10">
    <property type="entry name" value="MetI-like"/>
    <property type="match status" value="1"/>
</dbReference>
<comment type="caution">
    <text evidence="9">The sequence shown here is derived from an EMBL/GenBank/DDBJ whole genome shotgun (WGS) entry which is preliminary data.</text>
</comment>
<feature type="domain" description="ABC transmembrane type-1" evidence="8">
    <location>
        <begin position="73"/>
        <end position="272"/>
    </location>
</feature>
<dbReference type="AlphaFoldDB" id="A0A3A9JVE6"/>
<gene>
    <name evidence="9" type="ORF">CR203_23775</name>
</gene>
<proteinExistence type="inferred from homology"/>
<organism evidence="9 10">
    <name type="scientific">Salipaludibacillus neizhouensis</name>
    <dbReference type="NCBI Taxonomy" id="885475"/>
    <lineage>
        <taxon>Bacteria</taxon>
        <taxon>Bacillati</taxon>
        <taxon>Bacillota</taxon>
        <taxon>Bacilli</taxon>
        <taxon>Bacillales</taxon>
        <taxon>Bacillaceae</taxon>
    </lineage>
</organism>
<feature type="transmembrane region" description="Helical" evidence="7">
    <location>
        <begin position="12"/>
        <end position="37"/>
    </location>
</feature>
<dbReference type="GO" id="GO:0055085">
    <property type="term" value="P:transmembrane transport"/>
    <property type="evidence" value="ECO:0007669"/>
    <property type="project" value="InterPro"/>
</dbReference>
<evidence type="ECO:0000256" key="7">
    <source>
        <dbReference type="RuleBase" id="RU363032"/>
    </source>
</evidence>
<sequence>MAMSRGEKILQVIIVTTLCLLSIIAIIPVVSVLATSFSSRLPVDMNQVTLWPIGFTFDSWKYMIFRPDLWKSFGITLFTTIIGTILSLLITALMAYPLAKKEFMLGKFLIIAAVITLVLKPPLVPYFLTLREYGLYNNILVLIFPHVLTAFNLIIMRTFFKDFPQELEEAAKVEGCGYFRVFFQLVLPLSKPVLATLGLFYAVVIWNQFQHPVMFIQDPDLFPLQLKIRQFITSESVMPALMAEERPNYNEYTLRATAIIFAITPIIMVYPFIQKYFVKGAMLGAVKD</sequence>
<evidence type="ECO:0000256" key="3">
    <source>
        <dbReference type="ARBA" id="ARBA00022475"/>
    </source>
</evidence>
<feature type="transmembrane region" description="Helical" evidence="7">
    <location>
        <begin position="139"/>
        <end position="160"/>
    </location>
</feature>
<evidence type="ECO:0000256" key="1">
    <source>
        <dbReference type="ARBA" id="ARBA00004651"/>
    </source>
</evidence>
<evidence type="ECO:0000256" key="5">
    <source>
        <dbReference type="ARBA" id="ARBA00022989"/>
    </source>
</evidence>
<keyword evidence="10" id="KW-1185">Reference proteome</keyword>
<dbReference type="GO" id="GO:0005886">
    <property type="term" value="C:plasma membrane"/>
    <property type="evidence" value="ECO:0007669"/>
    <property type="project" value="UniProtKB-SubCell"/>
</dbReference>
<dbReference type="PROSITE" id="PS50928">
    <property type="entry name" value="ABC_TM1"/>
    <property type="match status" value="1"/>
</dbReference>